<evidence type="ECO:0000256" key="1">
    <source>
        <dbReference type="ARBA" id="ARBA00022741"/>
    </source>
</evidence>
<dbReference type="NCBIfam" id="NF009372">
    <property type="entry name" value="PRK12735.1"/>
    <property type="match status" value="1"/>
</dbReference>
<feature type="binding site" evidence="8">
    <location>
        <begin position="136"/>
        <end position="139"/>
    </location>
    <ligand>
        <name>GTP</name>
        <dbReference type="ChEBI" id="CHEBI:37565"/>
    </ligand>
</feature>
<gene>
    <name evidence="8 10" type="primary">tuf</name>
    <name evidence="10" type="ORF">H8S02_00350</name>
</gene>
<reference evidence="10 11" key="1">
    <citation type="submission" date="2020-08" db="EMBL/GenBank/DDBJ databases">
        <title>Genome public.</title>
        <authorList>
            <person name="Liu C."/>
            <person name="Sun Q."/>
        </authorList>
    </citation>
    <scope>NUCLEOTIDE SEQUENCE [LARGE SCALE GENOMIC DNA]</scope>
    <source>
        <strain evidence="10 11">M2</strain>
    </source>
</reference>
<dbReference type="CDD" id="cd03707">
    <property type="entry name" value="EFTU_III"/>
    <property type="match status" value="1"/>
</dbReference>
<comment type="caution">
    <text evidence="10">The sequence shown here is derived from an EMBL/GenBank/DDBJ whole genome shotgun (WGS) entry which is preliminary data.</text>
</comment>
<dbReference type="InterPro" id="IPR050055">
    <property type="entry name" value="EF-Tu_GTPase"/>
</dbReference>
<feature type="binding site" evidence="8">
    <location>
        <position position="26"/>
    </location>
    <ligand>
        <name>Mg(2+)</name>
        <dbReference type="ChEBI" id="CHEBI:18420"/>
    </ligand>
</feature>
<dbReference type="InterPro" id="IPR000795">
    <property type="entry name" value="T_Tr_GTP-bd_dom"/>
</dbReference>
<evidence type="ECO:0000256" key="4">
    <source>
        <dbReference type="ARBA" id="ARBA00022842"/>
    </source>
</evidence>
<comment type="subcellular location">
    <subcellularLocation>
        <location evidence="8">Cytoplasm</location>
    </subcellularLocation>
</comment>
<dbReference type="InterPro" id="IPR009001">
    <property type="entry name" value="Transl_elong_EF1A/Init_IF2_C"/>
</dbReference>
<comment type="catalytic activity">
    <reaction evidence="8">
        <text>GTP + H2O = GDP + phosphate + H(+)</text>
        <dbReference type="Rhea" id="RHEA:19669"/>
        <dbReference type="ChEBI" id="CHEBI:15377"/>
        <dbReference type="ChEBI" id="CHEBI:15378"/>
        <dbReference type="ChEBI" id="CHEBI:37565"/>
        <dbReference type="ChEBI" id="CHEBI:43474"/>
        <dbReference type="ChEBI" id="CHEBI:58189"/>
        <dbReference type="EC" id="3.6.5.3"/>
    </reaction>
</comment>
<dbReference type="SUPFAM" id="SSF52540">
    <property type="entry name" value="P-loop containing nucleoside triphosphate hydrolases"/>
    <property type="match status" value="1"/>
</dbReference>
<dbReference type="CDD" id="cd01884">
    <property type="entry name" value="EF_Tu"/>
    <property type="match status" value="1"/>
</dbReference>
<dbReference type="InterPro" id="IPR004161">
    <property type="entry name" value="EFTu-like_2"/>
</dbReference>
<dbReference type="RefSeq" id="WP_118685444.1">
    <property type="nucleotide sequence ID" value="NZ_JACOPK010000001.1"/>
</dbReference>
<dbReference type="PROSITE" id="PS51722">
    <property type="entry name" value="G_TR_2"/>
    <property type="match status" value="1"/>
</dbReference>
<dbReference type="Proteomes" id="UP000641741">
    <property type="component" value="Unassembled WGS sequence"/>
</dbReference>
<keyword evidence="3 8" id="KW-0378">Hydrolase</keyword>
<evidence type="ECO:0000256" key="5">
    <source>
        <dbReference type="ARBA" id="ARBA00022917"/>
    </source>
</evidence>
<keyword evidence="6 8" id="KW-0342">GTP-binding</keyword>
<dbReference type="PANTHER" id="PTHR43721:SF22">
    <property type="entry name" value="ELONGATION FACTOR TU, MITOCHONDRIAL"/>
    <property type="match status" value="1"/>
</dbReference>
<name>A0ABR7GJD2_9FIRM</name>
<dbReference type="NCBIfam" id="TIGR00485">
    <property type="entry name" value="EF-Tu"/>
    <property type="match status" value="1"/>
</dbReference>
<dbReference type="InterPro" id="IPR031157">
    <property type="entry name" value="G_TR_CS"/>
</dbReference>
<dbReference type="GO" id="GO:0003746">
    <property type="term" value="F:translation elongation factor activity"/>
    <property type="evidence" value="ECO:0007669"/>
    <property type="project" value="UniProtKB-KW"/>
</dbReference>
<evidence type="ECO:0000313" key="11">
    <source>
        <dbReference type="Proteomes" id="UP000641741"/>
    </source>
</evidence>
<dbReference type="InterPro" id="IPR033720">
    <property type="entry name" value="EFTU_2"/>
</dbReference>
<dbReference type="EC" id="3.6.5.3" evidence="8"/>
<evidence type="ECO:0000313" key="10">
    <source>
        <dbReference type="EMBL" id="MBC5694410.1"/>
    </source>
</evidence>
<comment type="similarity">
    <text evidence="8">Belongs to the TRAFAC class translation factor GTPase superfamily. Classic translation factor GTPase family. EF-Tu/EF-1A subfamily.</text>
</comment>
<dbReference type="InterPro" id="IPR027417">
    <property type="entry name" value="P-loop_NTPase"/>
</dbReference>
<comment type="subunit">
    <text evidence="8">Monomer.</text>
</comment>
<protein>
    <recommendedName>
        <fullName evidence="7 8">Elongation factor Tu</fullName>
        <shortName evidence="8">EF-Tu</shortName>
        <ecNumber evidence="8">3.6.5.3</ecNumber>
    </recommendedName>
</protein>
<dbReference type="NCBIfam" id="TIGR00231">
    <property type="entry name" value="small_GTP"/>
    <property type="match status" value="1"/>
</dbReference>
<dbReference type="SUPFAM" id="SSF50465">
    <property type="entry name" value="EF-Tu/eEF-1alpha/eIF2-gamma C-terminal domain"/>
    <property type="match status" value="1"/>
</dbReference>
<feature type="domain" description="Tr-type G" evidence="9">
    <location>
        <begin position="10"/>
        <end position="209"/>
    </location>
</feature>
<dbReference type="InterPro" id="IPR005225">
    <property type="entry name" value="Small_GTP-bd"/>
</dbReference>
<keyword evidence="8" id="KW-0479">Metal-binding</keyword>
<keyword evidence="8" id="KW-0963">Cytoplasm</keyword>
<dbReference type="InterPro" id="IPR041709">
    <property type="entry name" value="EF-Tu_GTP-bd"/>
</dbReference>
<dbReference type="Pfam" id="PF03144">
    <property type="entry name" value="GTP_EFTU_D2"/>
    <property type="match status" value="1"/>
</dbReference>
<dbReference type="InterPro" id="IPR004160">
    <property type="entry name" value="Transl_elong_EFTu/EF1A_C"/>
</dbReference>
<dbReference type="SUPFAM" id="SSF50447">
    <property type="entry name" value="Translation proteins"/>
    <property type="match status" value="1"/>
</dbReference>
<evidence type="ECO:0000256" key="3">
    <source>
        <dbReference type="ARBA" id="ARBA00022801"/>
    </source>
</evidence>
<evidence type="ECO:0000259" key="9">
    <source>
        <dbReference type="PROSITE" id="PS51722"/>
    </source>
</evidence>
<evidence type="ECO:0000256" key="8">
    <source>
        <dbReference type="HAMAP-Rule" id="MF_00118"/>
    </source>
</evidence>
<keyword evidence="1 8" id="KW-0547">Nucleotide-binding</keyword>
<sequence length="400" mass="43902">MAKEKFDRSLPHVNIGTIGHVDHGKTTLTAAITKVLALEGDAEYQAYDSIDKAPEEKERGITINTAHVEYHTAKRHYAHVDCPGHADYVKNMITGAAQMDGAILVVSAADGPMPQTREHILLSRQVGVPYIVVFMNKADQVDDPELLDLVEMEIRELLSSYDFPGDDVPVIRGSALNVLTSDSTDPNAPEYACIRELMDAVDSYIPTPDRAADKPFIMPVEDVFSITGRGTVATGRVERGQLKMGEEVEIVGLMDAPRKTVVTGIEMFRKLLDYAEAGDNIGALLRGIQKNEVERGQVLAKPGSIHPHTKFHGQVYVLKKEEGGRHTPFFNNYRPQFYFRTTDVTGVITLPEGTEMCMPGDNVEMDVELITPIAIEEGLRFAIREGGRTVGSGVVTAINA</sequence>
<evidence type="ECO:0000256" key="6">
    <source>
        <dbReference type="ARBA" id="ARBA00023134"/>
    </source>
</evidence>
<feature type="binding site" evidence="8">
    <location>
        <begin position="19"/>
        <end position="26"/>
    </location>
    <ligand>
        <name>GTP</name>
        <dbReference type="ChEBI" id="CHEBI:37565"/>
    </ligand>
</feature>
<keyword evidence="5 8" id="KW-0648">Protein biosynthesis</keyword>
<dbReference type="Gene3D" id="2.40.30.10">
    <property type="entry name" value="Translation factors"/>
    <property type="match status" value="2"/>
</dbReference>
<comment type="function">
    <text evidence="8">GTP hydrolase that promotes the GTP-dependent binding of aminoacyl-tRNA to the A-site of ribosomes during protein biosynthesis.</text>
</comment>
<dbReference type="EMBL" id="JACOPK010000001">
    <property type="protein sequence ID" value="MBC5694410.1"/>
    <property type="molecule type" value="Genomic_DNA"/>
</dbReference>
<dbReference type="HAMAP" id="MF_00118_B">
    <property type="entry name" value="EF_Tu_B"/>
    <property type="match status" value="1"/>
</dbReference>
<dbReference type="PANTHER" id="PTHR43721">
    <property type="entry name" value="ELONGATION FACTOR TU-RELATED"/>
    <property type="match status" value="1"/>
</dbReference>
<organism evidence="10 11">
    <name type="scientific">Agathobaculum hominis</name>
    <dbReference type="NCBI Taxonomy" id="2763014"/>
    <lineage>
        <taxon>Bacteria</taxon>
        <taxon>Bacillati</taxon>
        <taxon>Bacillota</taxon>
        <taxon>Clostridia</taxon>
        <taxon>Eubacteriales</taxon>
        <taxon>Butyricicoccaceae</taxon>
        <taxon>Agathobaculum</taxon>
    </lineage>
</organism>
<keyword evidence="2 8" id="KW-0251">Elongation factor</keyword>
<dbReference type="NCBIfam" id="NF009373">
    <property type="entry name" value="PRK12736.1"/>
    <property type="match status" value="1"/>
</dbReference>
<dbReference type="PROSITE" id="PS00301">
    <property type="entry name" value="G_TR_1"/>
    <property type="match status" value="1"/>
</dbReference>
<evidence type="ECO:0000256" key="7">
    <source>
        <dbReference type="ARBA" id="ARBA00029554"/>
    </source>
</evidence>
<dbReference type="Pfam" id="PF03143">
    <property type="entry name" value="GTP_EFTU_D3"/>
    <property type="match status" value="1"/>
</dbReference>
<feature type="binding site" evidence="8">
    <location>
        <begin position="81"/>
        <end position="85"/>
    </location>
    <ligand>
        <name>GTP</name>
        <dbReference type="ChEBI" id="CHEBI:37565"/>
    </ligand>
</feature>
<proteinExistence type="inferred from homology"/>
<evidence type="ECO:0000256" key="2">
    <source>
        <dbReference type="ARBA" id="ARBA00022768"/>
    </source>
</evidence>
<dbReference type="Pfam" id="PF00009">
    <property type="entry name" value="GTP_EFTU"/>
    <property type="match status" value="1"/>
</dbReference>
<accession>A0ABR7GJD2</accession>
<dbReference type="PRINTS" id="PR00315">
    <property type="entry name" value="ELONGATNFCT"/>
</dbReference>
<dbReference type="Gene3D" id="3.40.50.300">
    <property type="entry name" value="P-loop containing nucleotide triphosphate hydrolases"/>
    <property type="match status" value="1"/>
</dbReference>
<dbReference type="InterPro" id="IPR004541">
    <property type="entry name" value="Transl_elong_EFTu/EF1A_bac/org"/>
</dbReference>
<keyword evidence="11" id="KW-1185">Reference proteome</keyword>
<dbReference type="InterPro" id="IPR009000">
    <property type="entry name" value="Transl_B-barrel_sf"/>
</dbReference>
<keyword evidence="4 8" id="KW-0460">Magnesium</keyword>
<dbReference type="NCBIfam" id="NF000766">
    <property type="entry name" value="PRK00049.1"/>
    <property type="match status" value="1"/>
</dbReference>
<dbReference type="CDD" id="cd03697">
    <property type="entry name" value="EFTU_II"/>
    <property type="match status" value="1"/>
</dbReference>